<dbReference type="PANTHER" id="PTHR30466:SF1">
    <property type="entry name" value="FMN REDUCTASE (NADH) RUTF"/>
    <property type="match status" value="1"/>
</dbReference>
<reference evidence="3 4" key="1">
    <citation type="submission" date="2020-04" db="EMBL/GenBank/DDBJ databases">
        <title>Thermobifida alba genome sequencing and assembly.</title>
        <authorList>
            <person name="Luzics S."/>
            <person name="Horvath B."/>
            <person name="Nagy I."/>
            <person name="Toth A."/>
            <person name="Nagy I."/>
            <person name="Kukolya J."/>
        </authorList>
    </citation>
    <scope>NUCLEOTIDE SEQUENCE [LARGE SCALE GENOMIC DNA]</scope>
    <source>
        <strain evidence="3 4">DSM 43795</strain>
    </source>
</reference>
<dbReference type="Pfam" id="PF01613">
    <property type="entry name" value="Flavin_Reduct"/>
    <property type="match status" value="1"/>
</dbReference>
<proteinExistence type="predicted"/>
<evidence type="ECO:0000259" key="2">
    <source>
        <dbReference type="SMART" id="SM00903"/>
    </source>
</evidence>
<dbReference type="PANTHER" id="PTHR30466">
    <property type="entry name" value="FLAVIN REDUCTASE"/>
    <property type="match status" value="1"/>
</dbReference>
<organism evidence="3 4">
    <name type="scientific">Thermobifida alba</name>
    <name type="common">Thermomonospora alba</name>
    <dbReference type="NCBI Taxonomy" id="53522"/>
    <lineage>
        <taxon>Bacteria</taxon>
        <taxon>Bacillati</taxon>
        <taxon>Actinomycetota</taxon>
        <taxon>Actinomycetes</taxon>
        <taxon>Streptosporangiales</taxon>
        <taxon>Nocardiopsidaceae</taxon>
        <taxon>Thermobifida</taxon>
    </lineage>
</organism>
<accession>A0ABY4L6V6</accession>
<sequence>MAGVCAPVTVVTAMDDGTPHGTTVSSFSSLSLRPPMVTVALDRDSRLLVRILRTRRFGVNILGAGGEETARLFAGRRQDRFRRAAWRVEHGLPRLGGVAGWAVCELHRAVPGGDHVLLMGLVAHADSTGAASLVYGNREFGTHSGYARMPRVLTDHLLAFTRH</sequence>
<dbReference type="EMBL" id="CP051627">
    <property type="protein sequence ID" value="UPT23374.1"/>
    <property type="molecule type" value="Genomic_DNA"/>
</dbReference>
<protein>
    <submittedName>
        <fullName evidence="3">Flavin reductase</fullName>
    </submittedName>
</protein>
<feature type="domain" description="Flavin reductase like" evidence="2">
    <location>
        <begin position="1"/>
        <end position="142"/>
    </location>
</feature>
<dbReference type="InterPro" id="IPR002563">
    <property type="entry name" value="Flavin_Rdtase-like_dom"/>
</dbReference>
<dbReference type="SUPFAM" id="SSF50475">
    <property type="entry name" value="FMN-binding split barrel"/>
    <property type="match status" value="1"/>
</dbReference>
<dbReference type="Gene3D" id="2.30.110.10">
    <property type="entry name" value="Electron Transport, Fmn-binding Protein, Chain A"/>
    <property type="match status" value="1"/>
</dbReference>
<gene>
    <name evidence="3" type="ORF">FOF52_06530</name>
</gene>
<evidence type="ECO:0000313" key="4">
    <source>
        <dbReference type="Proteomes" id="UP000832041"/>
    </source>
</evidence>
<keyword evidence="4" id="KW-1185">Reference proteome</keyword>
<evidence type="ECO:0000313" key="3">
    <source>
        <dbReference type="EMBL" id="UPT23374.1"/>
    </source>
</evidence>
<dbReference type="Proteomes" id="UP000832041">
    <property type="component" value="Chromosome"/>
</dbReference>
<keyword evidence="1" id="KW-0560">Oxidoreductase</keyword>
<dbReference type="SMART" id="SM00903">
    <property type="entry name" value="Flavin_Reduct"/>
    <property type="match status" value="1"/>
</dbReference>
<dbReference type="InterPro" id="IPR012349">
    <property type="entry name" value="Split_barrel_FMN-bd"/>
</dbReference>
<evidence type="ECO:0000256" key="1">
    <source>
        <dbReference type="ARBA" id="ARBA00023002"/>
    </source>
</evidence>
<dbReference type="InterPro" id="IPR050268">
    <property type="entry name" value="NADH-dep_flavin_reductase"/>
</dbReference>
<name>A0ABY4L6V6_THEAE</name>